<dbReference type="KEGG" id="lmoi:VV02_22205"/>
<feature type="compositionally biased region" description="Basic and acidic residues" evidence="1">
    <location>
        <begin position="232"/>
        <end position="252"/>
    </location>
</feature>
<dbReference type="InterPro" id="IPR037480">
    <property type="entry name" value="YihR-like"/>
</dbReference>
<dbReference type="CDD" id="cd09022">
    <property type="entry name" value="Aldose_epim_Ec_YihR"/>
    <property type="match status" value="1"/>
</dbReference>
<name>A0A0K1JMY5_9MICO</name>
<evidence type="ECO:0000313" key="3">
    <source>
        <dbReference type="Proteomes" id="UP000066480"/>
    </source>
</evidence>
<dbReference type="GO" id="GO:0033499">
    <property type="term" value="P:galactose catabolic process via UDP-galactose, Leloir pathway"/>
    <property type="evidence" value="ECO:0007669"/>
    <property type="project" value="TreeGrafter"/>
</dbReference>
<dbReference type="OrthoDB" id="4739604at2"/>
<protein>
    <submittedName>
        <fullName evidence="2">Galactose mutarotase</fullName>
    </submittedName>
</protein>
<dbReference type="InterPro" id="IPR011013">
    <property type="entry name" value="Gal_mutarotase_sf_dom"/>
</dbReference>
<dbReference type="PATRIC" id="fig|571913.6.peg.4497"/>
<dbReference type="GO" id="GO:0006006">
    <property type="term" value="P:glucose metabolic process"/>
    <property type="evidence" value="ECO:0007669"/>
    <property type="project" value="TreeGrafter"/>
</dbReference>
<dbReference type="EMBL" id="CP011112">
    <property type="protein sequence ID" value="AKU17940.1"/>
    <property type="molecule type" value="Genomic_DNA"/>
</dbReference>
<dbReference type="AlphaFoldDB" id="A0A0K1JMY5"/>
<gene>
    <name evidence="2" type="ORF">VV02_22205</name>
</gene>
<dbReference type="InterPro" id="IPR014718">
    <property type="entry name" value="GH-type_carb-bd"/>
</dbReference>
<feature type="region of interest" description="Disordered" evidence="1">
    <location>
        <begin position="229"/>
        <end position="252"/>
    </location>
</feature>
<evidence type="ECO:0000313" key="2">
    <source>
        <dbReference type="EMBL" id="AKU17940.1"/>
    </source>
</evidence>
<proteinExistence type="predicted"/>
<accession>A0A0K1JMY5</accession>
<evidence type="ECO:0000256" key="1">
    <source>
        <dbReference type="SAM" id="MobiDB-lite"/>
    </source>
</evidence>
<dbReference type="SUPFAM" id="SSF74650">
    <property type="entry name" value="Galactose mutarotase-like"/>
    <property type="match status" value="1"/>
</dbReference>
<dbReference type="PANTHER" id="PTHR10091:SF0">
    <property type="entry name" value="GALACTOSE MUTAROTASE"/>
    <property type="match status" value="1"/>
</dbReference>
<sequence length="339" mass="36243">MTLPSGEQWTIRHGDHEAVIVQVGGGIRCYTVSGRPVLRGYAEDAKADGGRGQLLMPWPNRVRDGKFTFDGRDEQLALSEPARSNASHGLVRWALWSLAEQSESSLTVSYSLLPQQGWDWPLELRVTYALADDGLTVTPSATNVGTTVAPFGFGAHPYVTTGEEHVDDLTLTLPAATVLDVDDHLIPTGTSPVPEALDFRQPRQVGATQLDHAFTDLASVSIRSSASAPDLLDQRGDGLDQRGDGLDQRGDGLDQRDVWRISVSQGGATTTLWADAEAYPFVQVFTGDSLPDASARRTGVAVEPMTCPANALATGESLVRLDPGHTWSASWGVSPATAS</sequence>
<dbReference type="Gene3D" id="2.70.98.10">
    <property type="match status" value="1"/>
</dbReference>
<dbReference type="STRING" id="571913.VV02_22205"/>
<dbReference type="GO" id="GO:0004034">
    <property type="term" value="F:aldose 1-epimerase activity"/>
    <property type="evidence" value="ECO:0007669"/>
    <property type="project" value="TreeGrafter"/>
</dbReference>
<dbReference type="RefSeq" id="WP_052595142.1">
    <property type="nucleotide sequence ID" value="NZ_CP011112.1"/>
</dbReference>
<organism evidence="2 3">
    <name type="scientific">Luteipulveratus mongoliensis</name>
    <dbReference type="NCBI Taxonomy" id="571913"/>
    <lineage>
        <taxon>Bacteria</taxon>
        <taxon>Bacillati</taxon>
        <taxon>Actinomycetota</taxon>
        <taxon>Actinomycetes</taxon>
        <taxon>Micrococcales</taxon>
        <taxon>Dermacoccaceae</taxon>
        <taxon>Luteipulveratus</taxon>
    </lineage>
</organism>
<dbReference type="Pfam" id="PF01263">
    <property type="entry name" value="Aldose_epim"/>
    <property type="match status" value="1"/>
</dbReference>
<dbReference type="Proteomes" id="UP000066480">
    <property type="component" value="Chromosome"/>
</dbReference>
<dbReference type="InterPro" id="IPR008183">
    <property type="entry name" value="Aldose_1/G6P_1-epimerase"/>
</dbReference>
<reference evidence="2 3" key="1">
    <citation type="submission" date="2015-03" db="EMBL/GenBank/DDBJ databases">
        <title>Luteipulveratus halotolerans sp. nov., a novel actinobacterium (Dermacoccaceae) from Sarawak, Malaysia.</title>
        <authorList>
            <person name="Juboi H."/>
            <person name="Basik A."/>
            <person name="Shamsul S.S."/>
            <person name="Arnold P."/>
            <person name="Schmitt E.K."/>
            <person name="Sanglier J.-J."/>
            <person name="Yeo T."/>
        </authorList>
    </citation>
    <scope>NUCLEOTIDE SEQUENCE [LARGE SCALE GENOMIC DNA]</scope>
    <source>
        <strain evidence="2 3">MN07-A0370</strain>
    </source>
</reference>
<keyword evidence="3" id="KW-1185">Reference proteome</keyword>
<dbReference type="PANTHER" id="PTHR10091">
    <property type="entry name" value="ALDOSE-1-EPIMERASE"/>
    <property type="match status" value="1"/>
</dbReference>
<dbReference type="GO" id="GO:0030246">
    <property type="term" value="F:carbohydrate binding"/>
    <property type="evidence" value="ECO:0007669"/>
    <property type="project" value="InterPro"/>
</dbReference>